<dbReference type="AlphaFoldDB" id="A0A915JSR9"/>
<protein>
    <submittedName>
        <fullName evidence="2">EB domain-containing protein</fullName>
    </submittedName>
</protein>
<dbReference type="Proteomes" id="UP000887565">
    <property type="component" value="Unplaced"/>
</dbReference>
<evidence type="ECO:0000313" key="2">
    <source>
        <dbReference type="WBParaSite" id="nRc.2.0.1.t29286-RA"/>
    </source>
</evidence>
<accession>A0A915JSR9</accession>
<dbReference type="WBParaSite" id="nRc.2.0.1.t29286-RA">
    <property type="protein sequence ID" value="nRc.2.0.1.t29286-RA"/>
    <property type="gene ID" value="nRc.2.0.1.g29286"/>
</dbReference>
<evidence type="ECO:0000313" key="1">
    <source>
        <dbReference type="Proteomes" id="UP000887565"/>
    </source>
</evidence>
<name>A0A915JSR9_ROMCU</name>
<reference evidence="2" key="1">
    <citation type="submission" date="2022-11" db="UniProtKB">
        <authorList>
            <consortium name="WormBaseParasite"/>
        </authorList>
    </citation>
    <scope>IDENTIFICATION</scope>
</reference>
<organism evidence="1 2">
    <name type="scientific">Romanomermis culicivorax</name>
    <name type="common">Nematode worm</name>
    <dbReference type="NCBI Taxonomy" id="13658"/>
    <lineage>
        <taxon>Eukaryota</taxon>
        <taxon>Metazoa</taxon>
        <taxon>Ecdysozoa</taxon>
        <taxon>Nematoda</taxon>
        <taxon>Enoplea</taxon>
        <taxon>Dorylaimia</taxon>
        <taxon>Mermithida</taxon>
        <taxon>Mermithoidea</taxon>
        <taxon>Mermithidae</taxon>
        <taxon>Romanomermis</taxon>
    </lineage>
</organism>
<proteinExistence type="predicted"/>
<sequence>MLQDIQCLIAVICGGYSICPPVCKLVPSTKGICDRCDCPPDLLVTCNATSQAICHQYNAHCKDGFCLCQKGYSMIPDAKTCLKNFIGSKCIDNVDCSAAHSHCYHGECMCKHGFEPDQEGLCQAKTEKILSTRRKKILAIPPEPVGWFGNCGCSGGGLFCPVSRKEAQTSSPCFVEHPGPNQPFQSIQGNCTAGEFCLLYHDHIDPDGNHIGHCCKRPGNEDSVRSTCAMSPSRGGCGDSGGRCLSPDLYCMEQLYW</sequence>
<keyword evidence="1" id="KW-1185">Reference proteome</keyword>